<dbReference type="RefSeq" id="WP_175054741.1">
    <property type="nucleotide sequence ID" value="NZ_CADIKC010000019.1"/>
</dbReference>
<name>A0A6J5CSH9_9BURK</name>
<protein>
    <recommendedName>
        <fullName evidence="3">DUF3331 domain-containing protein</fullName>
    </recommendedName>
</protein>
<evidence type="ECO:0000313" key="1">
    <source>
        <dbReference type="EMBL" id="CAB3744866.1"/>
    </source>
</evidence>
<keyword evidence="2" id="KW-1185">Reference proteome</keyword>
<dbReference type="Pfam" id="PF11811">
    <property type="entry name" value="DUF3331"/>
    <property type="match status" value="1"/>
</dbReference>
<dbReference type="Proteomes" id="UP000494255">
    <property type="component" value="Unassembled WGS sequence"/>
</dbReference>
<gene>
    <name evidence="1" type="ORF">LMG24238_07363</name>
</gene>
<evidence type="ECO:0008006" key="3">
    <source>
        <dbReference type="Google" id="ProtNLM"/>
    </source>
</evidence>
<proteinExistence type="predicted"/>
<evidence type="ECO:0000313" key="2">
    <source>
        <dbReference type="Proteomes" id="UP000494255"/>
    </source>
</evidence>
<dbReference type="AlphaFoldDB" id="A0A6J5CSH9"/>
<sequence>MHVAATDTFQAAAHGLLITVLESSANHLLVRWVESGRCHYGEQRWRLGVATRTGYCAVSGRKIHRGDAVYRPTGRPPPANRAAMITMGSFPLSIE</sequence>
<dbReference type="EMBL" id="CADIKC010000019">
    <property type="protein sequence ID" value="CAB3744866.1"/>
    <property type="molecule type" value="Genomic_DNA"/>
</dbReference>
<accession>A0A6J5CSH9</accession>
<reference evidence="1 2" key="1">
    <citation type="submission" date="2020-04" db="EMBL/GenBank/DDBJ databases">
        <authorList>
            <person name="De Canck E."/>
        </authorList>
    </citation>
    <scope>NUCLEOTIDE SEQUENCE [LARGE SCALE GENOMIC DNA]</scope>
    <source>
        <strain evidence="1 2">LMG 24238</strain>
    </source>
</reference>
<dbReference type="InterPro" id="IPR021769">
    <property type="entry name" value="DUF3331"/>
</dbReference>
<dbReference type="GeneID" id="97045905"/>
<organism evidence="1 2">
    <name type="scientific">Paraburkholderia sediminicola</name>
    <dbReference type="NCBI Taxonomy" id="458836"/>
    <lineage>
        <taxon>Bacteria</taxon>
        <taxon>Pseudomonadati</taxon>
        <taxon>Pseudomonadota</taxon>
        <taxon>Betaproteobacteria</taxon>
        <taxon>Burkholderiales</taxon>
        <taxon>Burkholderiaceae</taxon>
        <taxon>Paraburkholderia</taxon>
    </lineage>
</organism>